<reference evidence="2 3" key="1">
    <citation type="submission" date="2018-06" db="EMBL/GenBank/DDBJ databases">
        <title>Genome sequencing of Oceanotoga sp. sy52.</title>
        <authorList>
            <person name="Mori K."/>
        </authorList>
    </citation>
    <scope>NUCLEOTIDE SEQUENCE [LARGE SCALE GENOMIC DNA]</scope>
    <source>
        <strain evidence="3">sy52</strain>
    </source>
</reference>
<dbReference type="InterPro" id="IPR041657">
    <property type="entry name" value="HTH_17"/>
</dbReference>
<dbReference type="RefSeq" id="WP_190615037.1">
    <property type="nucleotide sequence ID" value="NZ_AP018712.1"/>
</dbReference>
<organism evidence="2 3">
    <name type="scientific">Tepiditoga spiralis</name>
    <dbReference type="NCBI Taxonomy" id="2108365"/>
    <lineage>
        <taxon>Bacteria</taxon>
        <taxon>Thermotogati</taxon>
        <taxon>Thermotogota</taxon>
        <taxon>Thermotogae</taxon>
        <taxon>Petrotogales</taxon>
        <taxon>Petrotogaceae</taxon>
        <taxon>Tepiditoga</taxon>
    </lineage>
</organism>
<evidence type="ECO:0000313" key="2">
    <source>
        <dbReference type="EMBL" id="BBE29892.1"/>
    </source>
</evidence>
<accession>A0A7G1G797</accession>
<name>A0A7G1G797_9BACT</name>
<sequence length="114" mass="13317">MKLYTVDEVAKITGVSSYMVLKWVSEDKLKTVFKDNETFISEESLNEFQKNTNIKLLKPSESMKIFSMNKPNNKSENKQNTKNKKGVLELLEEYRKENNVMSPEEIESLFNSKK</sequence>
<gene>
    <name evidence="2" type="ORF">OSSY52_00330</name>
</gene>
<dbReference type="Proteomes" id="UP000516361">
    <property type="component" value="Chromosome"/>
</dbReference>
<evidence type="ECO:0000313" key="3">
    <source>
        <dbReference type="Proteomes" id="UP000516361"/>
    </source>
</evidence>
<dbReference type="Pfam" id="PF12728">
    <property type="entry name" value="HTH_17"/>
    <property type="match status" value="1"/>
</dbReference>
<dbReference type="KEGG" id="ocy:OSSY52_00330"/>
<keyword evidence="3" id="KW-1185">Reference proteome</keyword>
<feature type="domain" description="Helix-turn-helix" evidence="1">
    <location>
        <begin position="3"/>
        <end position="51"/>
    </location>
</feature>
<dbReference type="InParanoid" id="A0A7G1G797"/>
<protein>
    <recommendedName>
        <fullName evidence="1">Helix-turn-helix domain-containing protein</fullName>
    </recommendedName>
</protein>
<dbReference type="AlphaFoldDB" id="A0A7G1G797"/>
<evidence type="ECO:0000259" key="1">
    <source>
        <dbReference type="Pfam" id="PF12728"/>
    </source>
</evidence>
<proteinExistence type="predicted"/>
<dbReference type="EMBL" id="AP018712">
    <property type="protein sequence ID" value="BBE29892.1"/>
    <property type="molecule type" value="Genomic_DNA"/>
</dbReference>